<feature type="signal peptide" evidence="9">
    <location>
        <begin position="1"/>
        <end position="19"/>
    </location>
</feature>
<gene>
    <name evidence="12" type="ORF">HOLleu_23009</name>
</gene>
<accession>A0A9Q1BUI6</accession>
<organism evidence="12 13">
    <name type="scientific">Holothuria leucospilota</name>
    <name type="common">Black long sea cucumber</name>
    <name type="synonym">Mertensiothuria leucospilota</name>
    <dbReference type="NCBI Taxonomy" id="206669"/>
    <lineage>
        <taxon>Eukaryota</taxon>
        <taxon>Metazoa</taxon>
        <taxon>Echinodermata</taxon>
        <taxon>Eleutherozoa</taxon>
        <taxon>Echinozoa</taxon>
        <taxon>Holothuroidea</taxon>
        <taxon>Aspidochirotacea</taxon>
        <taxon>Aspidochirotida</taxon>
        <taxon>Holothuriidae</taxon>
        <taxon>Holothuria</taxon>
    </lineage>
</organism>
<comment type="caution">
    <text evidence="8">Lacks conserved residue(s) required for the propagation of feature annotation.</text>
</comment>
<dbReference type="InterPro" id="IPR000859">
    <property type="entry name" value="CUB_dom"/>
</dbReference>
<evidence type="ECO:0000256" key="4">
    <source>
        <dbReference type="ARBA" id="ARBA00022989"/>
    </source>
</evidence>
<dbReference type="Pfam" id="PF01822">
    <property type="entry name" value="WSC"/>
    <property type="match status" value="1"/>
</dbReference>
<evidence type="ECO:0000256" key="5">
    <source>
        <dbReference type="ARBA" id="ARBA00023136"/>
    </source>
</evidence>
<evidence type="ECO:0000313" key="13">
    <source>
        <dbReference type="Proteomes" id="UP001152320"/>
    </source>
</evidence>
<feature type="domain" description="CUB" evidence="10">
    <location>
        <begin position="221"/>
        <end position="343"/>
    </location>
</feature>
<sequence>MVRKLLAVFLWNIIQQCLASTFESRDTVFSLYPPHVWYGEVKARQIGTGGLSLCADESWSLAEADEVCRDLGFQKGALQLGTQPLRMKAETTAKCLFVPEGSFCQINDNFCSMGAWVSCQFPAYIGCYPFDPQMPSFVTYERLRGDIDEMAIEICTNMCYENGYDYAGLEDGSRCYCGNNPPFLTTQSERTQCLKPCNDDDRQSCGGVGHIAIYESKLGRCNETFITRDTDFYLASPGFPGLYRADTTCLWTFATPKFNDTLVTIFGMDFTEAESLTLISYETVTTATTSKKVFTSTGQHDVRRGVFKLDIKPNSINAGIVVIFNVTGNSGGAKQFLVSFRVTNVSVPTPPSTATVTATAATKKTNSGRRHVASSYVQVVAFLLALTIFRRGSPSFS</sequence>
<evidence type="ECO:0000256" key="2">
    <source>
        <dbReference type="ARBA" id="ARBA00022692"/>
    </source>
</evidence>
<dbReference type="InterPro" id="IPR035914">
    <property type="entry name" value="Sperma_CUB_dom_sf"/>
</dbReference>
<dbReference type="SUPFAM" id="SSF49854">
    <property type="entry name" value="Spermadhesin, CUB domain"/>
    <property type="match status" value="1"/>
</dbReference>
<keyword evidence="5" id="KW-0472">Membrane</keyword>
<evidence type="ECO:0000256" key="8">
    <source>
        <dbReference type="PROSITE-ProRule" id="PRU00059"/>
    </source>
</evidence>
<dbReference type="SMART" id="SM00321">
    <property type="entry name" value="WSC"/>
    <property type="match status" value="1"/>
</dbReference>
<protein>
    <submittedName>
        <fullName evidence="12">Kremen protein 1</fullName>
    </submittedName>
</protein>
<dbReference type="AlphaFoldDB" id="A0A9Q1BUI6"/>
<evidence type="ECO:0000259" key="10">
    <source>
        <dbReference type="PROSITE" id="PS01180"/>
    </source>
</evidence>
<evidence type="ECO:0000313" key="12">
    <source>
        <dbReference type="EMBL" id="KAJ8032918.1"/>
    </source>
</evidence>
<keyword evidence="13" id="KW-1185">Reference proteome</keyword>
<reference evidence="12" key="1">
    <citation type="submission" date="2021-10" db="EMBL/GenBank/DDBJ databases">
        <title>Tropical sea cucumber genome reveals ecological adaptation and Cuvierian tubules defense mechanism.</title>
        <authorList>
            <person name="Chen T."/>
        </authorList>
    </citation>
    <scope>NUCLEOTIDE SEQUENCE</scope>
    <source>
        <strain evidence="12">Nanhai2018</strain>
        <tissue evidence="12">Muscle</tissue>
    </source>
</reference>
<dbReference type="EMBL" id="JAIZAY010000011">
    <property type="protein sequence ID" value="KAJ8032918.1"/>
    <property type="molecule type" value="Genomic_DNA"/>
</dbReference>
<evidence type="ECO:0000256" key="3">
    <source>
        <dbReference type="ARBA" id="ARBA00022729"/>
    </source>
</evidence>
<dbReference type="GO" id="GO:0005886">
    <property type="term" value="C:plasma membrane"/>
    <property type="evidence" value="ECO:0007669"/>
    <property type="project" value="TreeGrafter"/>
</dbReference>
<evidence type="ECO:0000256" key="1">
    <source>
        <dbReference type="ARBA" id="ARBA00004167"/>
    </source>
</evidence>
<dbReference type="PANTHER" id="PTHR24269:SF16">
    <property type="entry name" value="PROTEIN SLG1"/>
    <property type="match status" value="1"/>
</dbReference>
<dbReference type="InterPro" id="IPR002889">
    <property type="entry name" value="WSC_carb-bd"/>
</dbReference>
<evidence type="ECO:0000259" key="11">
    <source>
        <dbReference type="PROSITE" id="PS51212"/>
    </source>
</evidence>
<dbReference type="Proteomes" id="UP001152320">
    <property type="component" value="Chromosome 11"/>
</dbReference>
<feature type="chain" id="PRO_5040385776" evidence="9">
    <location>
        <begin position="20"/>
        <end position="397"/>
    </location>
</feature>
<keyword evidence="2" id="KW-0812">Transmembrane</keyword>
<comment type="caution">
    <text evidence="12">The sequence shown here is derived from an EMBL/GenBank/DDBJ whole genome shotgun (WGS) entry which is preliminary data.</text>
</comment>
<dbReference type="PANTHER" id="PTHR24269">
    <property type="entry name" value="KREMEN PROTEIN"/>
    <property type="match status" value="1"/>
</dbReference>
<feature type="domain" description="WSC" evidence="11">
    <location>
        <begin position="121"/>
        <end position="217"/>
    </location>
</feature>
<keyword evidence="3 9" id="KW-0732">Signal</keyword>
<comment type="subcellular location">
    <subcellularLocation>
        <location evidence="1">Membrane</location>
        <topology evidence="1">Single-pass membrane protein</topology>
    </subcellularLocation>
</comment>
<keyword evidence="6" id="KW-1015">Disulfide bond</keyword>
<proteinExistence type="predicted"/>
<evidence type="ECO:0000256" key="9">
    <source>
        <dbReference type="SAM" id="SignalP"/>
    </source>
</evidence>
<dbReference type="PROSITE" id="PS01180">
    <property type="entry name" value="CUB"/>
    <property type="match status" value="1"/>
</dbReference>
<keyword evidence="7" id="KW-0325">Glycoprotein</keyword>
<keyword evidence="4" id="KW-1133">Transmembrane helix</keyword>
<dbReference type="InterPro" id="IPR051836">
    <property type="entry name" value="Kremen_rcpt"/>
</dbReference>
<evidence type="ECO:0000256" key="7">
    <source>
        <dbReference type="ARBA" id="ARBA00023180"/>
    </source>
</evidence>
<dbReference type="OrthoDB" id="431034at2759"/>
<name>A0A9Q1BUI6_HOLLE</name>
<evidence type="ECO:0000256" key="6">
    <source>
        <dbReference type="ARBA" id="ARBA00023157"/>
    </source>
</evidence>
<dbReference type="PROSITE" id="PS51212">
    <property type="entry name" value="WSC"/>
    <property type="match status" value="1"/>
</dbReference>